<proteinExistence type="predicted"/>
<reference evidence="2" key="1">
    <citation type="submission" date="2018-11" db="EMBL/GenBank/DDBJ databases">
        <title>Chitinophaga lutea sp.nov., isolate from arsenic contaminated soil.</title>
        <authorList>
            <person name="Zong Y."/>
        </authorList>
    </citation>
    <scope>NUCLEOTIDE SEQUENCE [LARGE SCALE GENOMIC DNA]</scope>
    <source>
        <strain evidence="2">YLT18</strain>
    </source>
</reference>
<dbReference type="EMBL" id="RMBX01000015">
    <property type="protein sequence ID" value="RPD38574.1"/>
    <property type="molecule type" value="Genomic_DNA"/>
</dbReference>
<dbReference type="AlphaFoldDB" id="A0A3N4M5L1"/>
<dbReference type="Proteomes" id="UP000279089">
    <property type="component" value="Unassembled WGS sequence"/>
</dbReference>
<dbReference type="RefSeq" id="WP_120519071.1">
    <property type="nucleotide sequence ID" value="NZ_QXZY01000015.1"/>
</dbReference>
<organism evidence="1 2">
    <name type="scientific">Chitinophaga barathri</name>
    <dbReference type="NCBI Taxonomy" id="1647451"/>
    <lineage>
        <taxon>Bacteria</taxon>
        <taxon>Pseudomonadati</taxon>
        <taxon>Bacteroidota</taxon>
        <taxon>Chitinophagia</taxon>
        <taxon>Chitinophagales</taxon>
        <taxon>Chitinophagaceae</taxon>
        <taxon>Chitinophaga</taxon>
    </lineage>
</organism>
<protein>
    <submittedName>
        <fullName evidence="1">Uncharacterized protein</fullName>
    </submittedName>
</protein>
<gene>
    <name evidence="1" type="ORF">EG028_25250</name>
</gene>
<sequence length="253" mass="28271">MKKKDTLLQMVGETQNMSIYRKKNGQYGFRRKTGVDAERLAKDPNFIAIRQNAKDFGKAGKAGLLIKQAFQPMISKYANSDIFTRLTTLCKEVIKSDATHERGFRNLLDGDTNLFTGFEFNPAGMFRTTFIVPITHTIDRVAGTASIVLPPFVPVEMIVPPEKASHYKLKVGCATLNFDANAFEFSQTASEDMPLDDILTAPLTLNFQLPQNTADPVFLAISIEYQEEEGDFVYPILNSKYNVMKLLAVDVPA</sequence>
<dbReference type="OrthoDB" id="645138at2"/>
<evidence type="ECO:0000313" key="2">
    <source>
        <dbReference type="Proteomes" id="UP000279089"/>
    </source>
</evidence>
<name>A0A3N4M5L1_9BACT</name>
<accession>A0A3N4M5L1</accession>
<evidence type="ECO:0000313" key="1">
    <source>
        <dbReference type="EMBL" id="RPD38574.1"/>
    </source>
</evidence>
<keyword evidence="2" id="KW-1185">Reference proteome</keyword>
<comment type="caution">
    <text evidence="1">The sequence shown here is derived from an EMBL/GenBank/DDBJ whole genome shotgun (WGS) entry which is preliminary data.</text>
</comment>